<name>A0A0F3IHM3_9GAMM</name>
<reference evidence="3" key="1">
    <citation type="submission" date="2015-03" db="EMBL/GenBank/DDBJ databases">
        <title>Draft genome sequence of a novel methanotroph (Sn10-6) isolated from flooded ricefield rhizosphere in India.</title>
        <authorList>
            <person name="Pandit P.S."/>
            <person name="Pore S.D."/>
            <person name="Arora P."/>
            <person name="Kapse N.G."/>
            <person name="Dhakephalkar P.K."/>
            <person name="Rahalkar M.C."/>
        </authorList>
    </citation>
    <scope>NUCLEOTIDE SEQUENCE [LARGE SCALE GENOMIC DNA]</scope>
    <source>
        <strain evidence="3">Sn10-6</strain>
    </source>
</reference>
<evidence type="ECO:0000256" key="1">
    <source>
        <dbReference type="SAM" id="Phobius"/>
    </source>
</evidence>
<keyword evidence="1" id="KW-1133">Transmembrane helix</keyword>
<protein>
    <submittedName>
        <fullName evidence="2">Uncharacterized protein</fullName>
    </submittedName>
</protein>
<keyword evidence="3" id="KW-1185">Reference proteome</keyword>
<reference evidence="2 3" key="2">
    <citation type="journal article" date="2016" name="Microb. Ecol.">
        <title>Genome Characteristics of a Novel Type I Methanotroph (Sn10-6) Isolated from a Flooded Indian Rice Field.</title>
        <authorList>
            <person name="Rahalkar M.C."/>
            <person name="Pandit P.S."/>
            <person name="Dhakephalkar P.K."/>
            <person name="Pore S."/>
            <person name="Arora P."/>
            <person name="Kapse N."/>
        </authorList>
    </citation>
    <scope>NUCLEOTIDE SEQUENCE [LARGE SCALE GENOMIC DNA]</scope>
    <source>
        <strain evidence="2 3">Sn10-6</strain>
    </source>
</reference>
<evidence type="ECO:0000313" key="3">
    <source>
        <dbReference type="Proteomes" id="UP000033684"/>
    </source>
</evidence>
<keyword evidence="1" id="KW-0812">Transmembrane</keyword>
<proteinExistence type="predicted"/>
<comment type="caution">
    <text evidence="2">The sequence shown here is derived from an EMBL/GenBank/DDBJ whole genome shotgun (WGS) entry which is preliminary data.</text>
</comment>
<feature type="transmembrane region" description="Helical" evidence="1">
    <location>
        <begin position="39"/>
        <end position="63"/>
    </location>
</feature>
<accession>A0A0F3IHM3</accession>
<dbReference type="EMBL" id="LAJX01000119">
    <property type="protein sequence ID" value="KJV06295.1"/>
    <property type="molecule type" value="Genomic_DNA"/>
</dbReference>
<sequence length="122" mass="13321">MGKISQRCFGALFTLLAASYLKSKRNLVNTVELIMYNRILALICLLTLLVMASVTNAATVVTFDDLADGLVPSPYQALTGMITGKLIAMLKIHTTHKALLVEFIAITLNTMAAGIPPYRFIF</sequence>
<gene>
    <name evidence="2" type="ORF">VZ94_12230</name>
</gene>
<feature type="transmembrane region" description="Helical" evidence="1">
    <location>
        <begin position="99"/>
        <end position="118"/>
    </location>
</feature>
<dbReference type="Proteomes" id="UP000033684">
    <property type="component" value="Unassembled WGS sequence"/>
</dbReference>
<organism evidence="2 3">
    <name type="scientific">Methylocucumis oryzae</name>
    <dbReference type="NCBI Taxonomy" id="1632867"/>
    <lineage>
        <taxon>Bacteria</taxon>
        <taxon>Pseudomonadati</taxon>
        <taxon>Pseudomonadota</taxon>
        <taxon>Gammaproteobacteria</taxon>
        <taxon>Methylococcales</taxon>
        <taxon>Methylococcaceae</taxon>
        <taxon>Methylocucumis</taxon>
    </lineage>
</organism>
<evidence type="ECO:0000313" key="2">
    <source>
        <dbReference type="EMBL" id="KJV06295.1"/>
    </source>
</evidence>
<dbReference type="AlphaFoldDB" id="A0A0F3IHM3"/>
<keyword evidence="1" id="KW-0472">Membrane</keyword>
<dbReference type="RefSeq" id="WP_131655548.1">
    <property type="nucleotide sequence ID" value="NZ_LAJX01000119.1"/>
</dbReference>